<protein>
    <recommendedName>
        <fullName evidence="2">DUF4283 domain-containing protein</fullName>
    </recommendedName>
</protein>
<name>A0AA88W1G9_9ASTE</name>
<feature type="domain" description="DUF4283" evidence="2">
    <location>
        <begin position="298"/>
        <end position="379"/>
    </location>
</feature>
<dbReference type="AlphaFoldDB" id="A0AA88W1G9"/>
<sequence length="385" mass="42864">MDLGTVASMSESRLVNPQNSAILDCSSGVAELWRRGKVSLGFSASTDMDRTCCEPIPNPTLPIEAPDLLLLTYGDSDETYLDGEYNTGDDEDIPLGLCCLDSETRRLKIARLATRRARSILYDFDPQKLLIEQMDWNVAKLVLWEHMSSPAAALLFASGEPPPHSSLPTGEPPPHSHHLGPQQNFTSTFPIQKLYLPTDSALSQASSSAEKATTTHQYVGPYQHLTTPPNRDHHAATTTISFKDTLINQTGDETMDMILGDDDPSDDDEPVSALSPTIKCHTPFIHLTTHTKTRIRQPWKKTLIVKTIGAFFSATAIAPRLNEIWCPTEKSDVIQLANGFHIIKFQHEIDYHKALEQGPWFIGTHFLSVQRWSHNFDPNNQKIGL</sequence>
<dbReference type="InterPro" id="IPR040256">
    <property type="entry name" value="At4g02000-like"/>
</dbReference>
<feature type="region of interest" description="Disordered" evidence="1">
    <location>
        <begin position="220"/>
        <end position="240"/>
    </location>
</feature>
<keyword evidence="4" id="KW-1185">Reference proteome</keyword>
<dbReference type="PANTHER" id="PTHR31286">
    <property type="entry name" value="GLYCINE-RICH CELL WALL STRUCTURAL PROTEIN 1.8-LIKE"/>
    <property type="match status" value="1"/>
</dbReference>
<dbReference type="Proteomes" id="UP001188597">
    <property type="component" value="Unassembled WGS sequence"/>
</dbReference>
<evidence type="ECO:0000313" key="4">
    <source>
        <dbReference type="Proteomes" id="UP001188597"/>
    </source>
</evidence>
<accession>A0AA88W1G9</accession>
<dbReference type="Pfam" id="PF14111">
    <property type="entry name" value="DUF4283"/>
    <property type="match status" value="1"/>
</dbReference>
<dbReference type="InterPro" id="IPR025558">
    <property type="entry name" value="DUF4283"/>
</dbReference>
<feature type="region of interest" description="Disordered" evidence="1">
    <location>
        <begin position="155"/>
        <end position="183"/>
    </location>
</feature>
<evidence type="ECO:0000259" key="2">
    <source>
        <dbReference type="Pfam" id="PF14111"/>
    </source>
</evidence>
<reference evidence="3" key="1">
    <citation type="submission" date="2022-12" db="EMBL/GenBank/DDBJ databases">
        <title>Draft genome assemblies for two species of Escallonia (Escalloniales).</title>
        <authorList>
            <person name="Chanderbali A."/>
            <person name="Dervinis C."/>
            <person name="Anghel I."/>
            <person name="Soltis D."/>
            <person name="Soltis P."/>
            <person name="Zapata F."/>
        </authorList>
    </citation>
    <scope>NUCLEOTIDE SEQUENCE</scope>
    <source>
        <strain evidence="3">UCBG64.0493</strain>
        <tissue evidence="3">Leaf</tissue>
    </source>
</reference>
<evidence type="ECO:0000313" key="3">
    <source>
        <dbReference type="EMBL" id="KAK3018127.1"/>
    </source>
</evidence>
<proteinExistence type="predicted"/>
<dbReference type="PANTHER" id="PTHR31286:SF99">
    <property type="entry name" value="DUF4283 DOMAIN-CONTAINING PROTEIN"/>
    <property type="match status" value="1"/>
</dbReference>
<dbReference type="EMBL" id="JAVXUP010000956">
    <property type="protein sequence ID" value="KAK3018127.1"/>
    <property type="molecule type" value="Genomic_DNA"/>
</dbReference>
<evidence type="ECO:0000256" key="1">
    <source>
        <dbReference type="SAM" id="MobiDB-lite"/>
    </source>
</evidence>
<gene>
    <name evidence="3" type="ORF">RJ639_004586</name>
</gene>
<feature type="compositionally biased region" description="Pro residues" evidence="1">
    <location>
        <begin position="160"/>
        <end position="173"/>
    </location>
</feature>
<organism evidence="3 4">
    <name type="scientific">Escallonia herrerae</name>
    <dbReference type="NCBI Taxonomy" id="1293975"/>
    <lineage>
        <taxon>Eukaryota</taxon>
        <taxon>Viridiplantae</taxon>
        <taxon>Streptophyta</taxon>
        <taxon>Embryophyta</taxon>
        <taxon>Tracheophyta</taxon>
        <taxon>Spermatophyta</taxon>
        <taxon>Magnoliopsida</taxon>
        <taxon>eudicotyledons</taxon>
        <taxon>Gunneridae</taxon>
        <taxon>Pentapetalae</taxon>
        <taxon>asterids</taxon>
        <taxon>campanulids</taxon>
        <taxon>Escalloniales</taxon>
        <taxon>Escalloniaceae</taxon>
        <taxon>Escallonia</taxon>
    </lineage>
</organism>
<comment type="caution">
    <text evidence="3">The sequence shown here is derived from an EMBL/GenBank/DDBJ whole genome shotgun (WGS) entry which is preliminary data.</text>
</comment>